<evidence type="ECO:0000256" key="2">
    <source>
        <dbReference type="ARBA" id="ARBA00022475"/>
    </source>
</evidence>
<feature type="transmembrane region" description="Helical" evidence="6">
    <location>
        <begin position="72"/>
        <end position="93"/>
    </location>
</feature>
<dbReference type="GO" id="GO:0005886">
    <property type="term" value="C:plasma membrane"/>
    <property type="evidence" value="ECO:0007669"/>
    <property type="project" value="UniProtKB-SubCell"/>
</dbReference>
<dbReference type="NCBIfam" id="TIGR00360">
    <property type="entry name" value="ComEC_N-term"/>
    <property type="match status" value="1"/>
</dbReference>
<comment type="subcellular location">
    <subcellularLocation>
        <location evidence="1">Cell membrane</location>
        <topology evidence="1">Multi-pass membrane protein</topology>
    </subcellularLocation>
</comment>
<feature type="transmembrane region" description="Helical" evidence="6">
    <location>
        <begin position="522"/>
        <end position="540"/>
    </location>
</feature>
<evidence type="ECO:0000256" key="4">
    <source>
        <dbReference type="ARBA" id="ARBA00022989"/>
    </source>
</evidence>
<feature type="transmembrane region" description="Helical" evidence="6">
    <location>
        <begin position="47"/>
        <end position="65"/>
    </location>
</feature>
<evidence type="ECO:0000256" key="3">
    <source>
        <dbReference type="ARBA" id="ARBA00022692"/>
    </source>
</evidence>
<keyword evidence="2" id="KW-1003">Cell membrane</keyword>
<dbReference type="Proteomes" id="UP000237351">
    <property type="component" value="Chromosome"/>
</dbReference>
<name>A0A1W6N2N8_9PROT</name>
<dbReference type="InterPro" id="IPR052159">
    <property type="entry name" value="Competence_DNA_uptake"/>
</dbReference>
<evidence type="ECO:0000313" key="8">
    <source>
        <dbReference type="EMBL" id="ARN84097.1"/>
    </source>
</evidence>
<dbReference type="PANTHER" id="PTHR30619:SF1">
    <property type="entry name" value="RECOMBINATION PROTEIN 2"/>
    <property type="match status" value="1"/>
</dbReference>
<keyword evidence="3 6" id="KW-0812">Transmembrane</keyword>
<dbReference type="KEGG" id="naf:GQ61_00640"/>
<protein>
    <recommendedName>
        <fullName evidence="7">ComEC/Rec2-related protein domain-containing protein</fullName>
    </recommendedName>
</protein>
<feature type="transmembrane region" description="Helical" evidence="6">
    <location>
        <begin position="261"/>
        <end position="283"/>
    </location>
</feature>
<dbReference type="STRING" id="1414854.GQ61_00640"/>
<evidence type="ECO:0000256" key="5">
    <source>
        <dbReference type="ARBA" id="ARBA00023136"/>
    </source>
</evidence>
<feature type="transmembrane region" description="Helical" evidence="6">
    <location>
        <begin position="442"/>
        <end position="462"/>
    </location>
</feature>
<dbReference type="InterPro" id="IPR004477">
    <property type="entry name" value="ComEC_N"/>
</dbReference>
<sequence length="650" mass="72842">MYHTFKVIARWLYDNFEAEKDRWILWSPVALGTGIGFYFSLDKEPSSFWPSFLMCVTALFCRGLIKTESARLVLAGVGILSLGYFVATLKTWYLATPMLEEDTKILRLQAKVVKVEDFDGMTRLTLNGIHGFNQTIGRVRISLRGALRPNPLPSPGDRVKGIFILQPVPLPPFDGSFDFRRKAYFEGLSAIGFAIKPLDIQEIDVKELSYTNRIERIRNDLTQKLRQGVAGERGGILAALVTGDRSGISQETKDMFARAGLAHLLAISGLHLTLVAGLGFLVVRRGLSMLPILSLRWHTKKMAACLAFFFTFAYLLVCGIPIPALRAFMMTTIVLLGILFDRPAISLRNLAFAAMIILVIMPEALLNPSFQLSFAAVTGLISYYERSREWVSRHYRRRSILARLSFYVGGVMLTTLIASTITLPFVAYTFKKITLQSLSANLIGIPLMSFIIMPLTVIYVFVPLDFIGSLLNLSIGCLINVAQSVAQWPGSEILVPQIQTWVFALMVFGLLWCCLMTQSWRWLGIGVSGVSILIYLIRPLPDLMIGPKGKLIGLRLEDGQLMVNSLVHERAARKAWMSALGQGSVLKWQNEENPLIIRGQSIAQRQQTLLINNQAEYGKGVLIWLTRKGTMHQQFSENRRPWGRRSFSGI</sequence>
<evidence type="ECO:0000256" key="1">
    <source>
        <dbReference type="ARBA" id="ARBA00004651"/>
    </source>
</evidence>
<feature type="transmembrane region" description="Helical" evidence="6">
    <location>
        <begin position="23"/>
        <end position="41"/>
    </location>
</feature>
<evidence type="ECO:0000259" key="7">
    <source>
        <dbReference type="Pfam" id="PF03772"/>
    </source>
</evidence>
<dbReference type="PANTHER" id="PTHR30619">
    <property type="entry name" value="DNA INTERNALIZATION/COMPETENCE PROTEIN COMEC/REC2"/>
    <property type="match status" value="1"/>
</dbReference>
<feature type="transmembrane region" description="Helical" evidence="6">
    <location>
        <begin position="469"/>
        <end position="486"/>
    </location>
</feature>
<evidence type="ECO:0000313" key="9">
    <source>
        <dbReference type="Proteomes" id="UP000237351"/>
    </source>
</evidence>
<organism evidence="8 9">
    <name type="scientific">Candidatus Nucleicultrix amoebiphila FS5</name>
    <dbReference type="NCBI Taxonomy" id="1414854"/>
    <lineage>
        <taxon>Bacteria</taxon>
        <taxon>Pseudomonadati</taxon>
        <taxon>Pseudomonadota</taxon>
        <taxon>Alphaproteobacteria</taxon>
        <taxon>Holosporales</taxon>
        <taxon>Candidatus Nucleicultricaceae</taxon>
        <taxon>Candidatus Nucleicultrix</taxon>
    </lineage>
</organism>
<keyword evidence="9" id="KW-1185">Reference proteome</keyword>
<keyword evidence="4 6" id="KW-1133">Transmembrane helix</keyword>
<feature type="domain" description="ComEC/Rec2-related protein" evidence="7">
    <location>
        <begin position="240"/>
        <end position="518"/>
    </location>
</feature>
<feature type="transmembrane region" description="Helical" evidence="6">
    <location>
        <begin position="350"/>
        <end position="383"/>
    </location>
</feature>
<keyword evidence="5 6" id="KW-0472">Membrane</keyword>
<dbReference type="EMBL" id="CP008743">
    <property type="protein sequence ID" value="ARN84097.1"/>
    <property type="molecule type" value="Genomic_DNA"/>
</dbReference>
<feature type="transmembrane region" description="Helical" evidence="6">
    <location>
        <begin position="304"/>
        <end position="330"/>
    </location>
</feature>
<dbReference type="Pfam" id="PF03772">
    <property type="entry name" value="Competence"/>
    <property type="match status" value="1"/>
</dbReference>
<reference evidence="8 9" key="1">
    <citation type="submission" date="2014-06" db="EMBL/GenBank/DDBJ databases">
        <title>The genome of the endonuclear symbiont Nucleicultrix amoebiphila.</title>
        <authorList>
            <person name="Schulz F."/>
            <person name="Horn M."/>
        </authorList>
    </citation>
    <scope>NUCLEOTIDE SEQUENCE [LARGE SCALE GENOMIC DNA]</scope>
    <source>
        <strain evidence="8 9">FS5</strain>
    </source>
</reference>
<gene>
    <name evidence="8" type="ORF">GQ61_00640</name>
</gene>
<accession>A0A1W6N2N8</accession>
<feature type="transmembrane region" description="Helical" evidence="6">
    <location>
        <begin position="498"/>
        <end position="515"/>
    </location>
</feature>
<evidence type="ECO:0000256" key="6">
    <source>
        <dbReference type="SAM" id="Phobius"/>
    </source>
</evidence>
<feature type="transmembrane region" description="Helical" evidence="6">
    <location>
        <begin position="404"/>
        <end position="430"/>
    </location>
</feature>
<dbReference type="AlphaFoldDB" id="A0A1W6N2N8"/>
<proteinExistence type="predicted"/>
<dbReference type="RefSeq" id="WP_198157350.1">
    <property type="nucleotide sequence ID" value="NZ_CP008743.1"/>
</dbReference>